<organism evidence="2 3">
    <name type="scientific">Eumeta variegata</name>
    <name type="common">Bagworm moth</name>
    <name type="synonym">Eumeta japonica</name>
    <dbReference type="NCBI Taxonomy" id="151549"/>
    <lineage>
        <taxon>Eukaryota</taxon>
        <taxon>Metazoa</taxon>
        <taxon>Ecdysozoa</taxon>
        <taxon>Arthropoda</taxon>
        <taxon>Hexapoda</taxon>
        <taxon>Insecta</taxon>
        <taxon>Pterygota</taxon>
        <taxon>Neoptera</taxon>
        <taxon>Endopterygota</taxon>
        <taxon>Lepidoptera</taxon>
        <taxon>Glossata</taxon>
        <taxon>Ditrysia</taxon>
        <taxon>Tineoidea</taxon>
        <taxon>Psychidae</taxon>
        <taxon>Oiketicinae</taxon>
        <taxon>Eumeta</taxon>
    </lineage>
</organism>
<reference evidence="2 3" key="1">
    <citation type="journal article" date="2019" name="Commun. Biol.">
        <title>The bagworm genome reveals a unique fibroin gene that provides high tensile strength.</title>
        <authorList>
            <person name="Kono N."/>
            <person name="Nakamura H."/>
            <person name="Ohtoshi R."/>
            <person name="Tomita M."/>
            <person name="Numata K."/>
            <person name="Arakawa K."/>
        </authorList>
    </citation>
    <scope>NUCLEOTIDE SEQUENCE [LARGE SCALE GENOMIC DNA]</scope>
</reference>
<proteinExistence type="predicted"/>
<dbReference type="InterPro" id="IPR005055">
    <property type="entry name" value="A10/PebIII"/>
</dbReference>
<gene>
    <name evidence="2" type="primary">a10</name>
    <name evidence="2" type="ORF">EVAR_78004_1</name>
</gene>
<evidence type="ECO:0000313" key="2">
    <source>
        <dbReference type="EMBL" id="GBP07815.1"/>
    </source>
</evidence>
<dbReference type="SUPFAM" id="SSF100910">
    <property type="entry name" value="Chemosensory protein Csp2"/>
    <property type="match status" value="1"/>
</dbReference>
<evidence type="ECO:0000256" key="1">
    <source>
        <dbReference type="SAM" id="SignalP"/>
    </source>
</evidence>
<dbReference type="Gene3D" id="1.10.2080.10">
    <property type="entry name" value="Insect odorant-binding protein A10/Ejaculatory bulb-specific protein 3"/>
    <property type="match status" value="1"/>
</dbReference>
<feature type="signal peptide" evidence="1">
    <location>
        <begin position="1"/>
        <end position="16"/>
    </location>
</feature>
<dbReference type="Proteomes" id="UP000299102">
    <property type="component" value="Unassembled WGS sequence"/>
</dbReference>
<dbReference type="AlphaFoldDB" id="A0A4C1T0X5"/>
<name>A0A4C1T0X5_EUMVA</name>
<dbReference type="PANTHER" id="PTHR11257:SF13">
    <property type="entry name" value="GEO07322P1"/>
    <property type="match status" value="1"/>
</dbReference>
<sequence>MRSLVLWLILFIDTSCQLVYYSKRYDYYDIDFLIENPRLLKGYLMCFISRGPCSPDGKTFKAVLPEVIMHACRKCSVPQKRLARKAFAAMKRYLPQEFEQLLKIYDPHYQYFDNLERTLASI</sequence>
<dbReference type="InterPro" id="IPR036682">
    <property type="entry name" value="OS_D_A10/PebIII_sf"/>
</dbReference>
<accession>A0A4C1T0X5</accession>
<keyword evidence="1" id="KW-0732">Signal</keyword>
<evidence type="ECO:0000313" key="3">
    <source>
        <dbReference type="Proteomes" id="UP000299102"/>
    </source>
</evidence>
<protein>
    <submittedName>
        <fullName evidence="2">Odorant-binding protein A10</fullName>
    </submittedName>
</protein>
<keyword evidence="3" id="KW-1185">Reference proteome</keyword>
<dbReference type="PANTHER" id="PTHR11257">
    <property type="entry name" value="CHEMOSENSORY PROTEIN-RELATED"/>
    <property type="match status" value="1"/>
</dbReference>
<feature type="chain" id="PRO_5020031977" evidence="1">
    <location>
        <begin position="17"/>
        <end position="122"/>
    </location>
</feature>
<dbReference type="OrthoDB" id="7182126at2759"/>
<dbReference type="EMBL" id="BGZK01000028">
    <property type="protein sequence ID" value="GBP07815.1"/>
    <property type="molecule type" value="Genomic_DNA"/>
</dbReference>
<dbReference type="Pfam" id="PF03392">
    <property type="entry name" value="OS-D"/>
    <property type="match status" value="1"/>
</dbReference>
<comment type="caution">
    <text evidence="2">The sequence shown here is derived from an EMBL/GenBank/DDBJ whole genome shotgun (WGS) entry which is preliminary data.</text>
</comment>